<feature type="repeat" description="WD" evidence="3">
    <location>
        <begin position="268"/>
        <end position="309"/>
    </location>
</feature>
<dbReference type="PRINTS" id="PR00320">
    <property type="entry name" value="GPROTEINBRPT"/>
</dbReference>
<gene>
    <name evidence="5" type="ORF">BD410DRAFT_832091</name>
</gene>
<dbReference type="PANTHER" id="PTHR19848:SF8">
    <property type="entry name" value="F-BOX AND WD REPEAT DOMAIN CONTAINING 7"/>
    <property type="match status" value="1"/>
</dbReference>
<keyword evidence="6" id="KW-1185">Reference proteome</keyword>
<evidence type="ECO:0000256" key="1">
    <source>
        <dbReference type="ARBA" id="ARBA00022574"/>
    </source>
</evidence>
<feature type="repeat" description="WD" evidence="3">
    <location>
        <begin position="183"/>
        <end position="224"/>
    </location>
</feature>
<feature type="repeat" description="WD" evidence="3">
    <location>
        <begin position="438"/>
        <end position="479"/>
    </location>
</feature>
<name>A0A4Y7PM34_9AGAM</name>
<feature type="compositionally biased region" description="Polar residues" evidence="4">
    <location>
        <begin position="158"/>
        <end position="168"/>
    </location>
</feature>
<evidence type="ECO:0000313" key="5">
    <source>
        <dbReference type="EMBL" id="TDL16457.1"/>
    </source>
</evidence>
<proteinExistence type="predicted"/>
<dbReference type="Gene3D" id="2.130.10.10">
    <property type="entry name" value="YVTN repeat-like/Quinoprotein amine dehydrogenase"/>
    <property type="match status" value="3"/>
</dbReference>
<dbReference type="SUPFAM" id="SSF50978">
    <property type="entry name" value="WD40 repeat-like"/>
    <property type="match status" value="1"/>
</dbReference>
<dbReference type="Gene3D" id="2.80.10.50">
    <property type="match status" value="1"/>
</dbReference>
<reference evidence="5 6" key="1">
    <citation type="submission" date="2018-06" db="EMBL/GenBank/DDBJ databases">
        <title>A transcriptomic atlas of mushroom development highlights an independent origin of complex multicellularity.</title>
        <authorList>
            <consortium name="DOE Joint Genome Institute"/>
            <person name="Krizsan K."/>
            <person name="Almasi E."/>
            <person name="Merenyi Z."/>
            <person name="Sahu N."/>
            <person name="Viragh M."/>
            <person name="Koszo T."/>
            <person name="Mondo S."/>
            <person name="Kiss B."/>
            <person name="Balint B."/>
            <person name="Kues U."/>
            <person name="Barry K."/>
            <person name="Hegedus J.C."/>
            <person name="Henrissat B."/>
            <person name="Johnson J."/>
            <person name="Lipzen A."/>
            <person name="Ohm R."/>
            <person name="Nagy I."/>
            <person name="Pangilinan J."/>
            <person name="Yan J."/>
            <person name="Xiong Y."/>
            <person name="Grigoriev I.V."/>
            <person name="Hibbett D.S."/>
            <person name="Nagy L.G."/>
        </authorList>
    </citation>
    <scope>NUCLEOTIDE SEQUENCE [LARGE SCALE GENOMIC DNA]</scope>
    <source>
        <strain evidence="5 6">SZMC22713</strain>
    </source>
</reference>
<dbReference type="PANTHER" id="PTHR19848">
    <property type="entry name" value="WD40 REPEAT PROTEIN"/>
    <property type="match status" value="1"/>
</dbReference>
<dbReference type="Proteomes" id="UP000294933">
    <property type="component" value="Unassembled WGS sequence"/>
</dbReference>
<feature type="repeat" description="WD" evidence="3">
    <location>
        <begin position="396"/>
        <end position="437"/>
    </location>
</feature>
<dbReference type="InterPro" id="IPR015943">
    <property type="entry name" value="WD40/YVTN_repeat-like_dom_sf"/>
</dbReference>
<dbReference type="CDD" id="cd00200">
    <property type="entry name" value="WD40"/>
    <property type="match status" value="1"/>
</dbReference>
<keyword evidence="2" id="KW-0677">Repeat</keyword>
<dbReference type="PROSITE" id="PS00678">
    <property type="entry name" value="WD_REPEATS_1"/>
    <property type="match status" value="3"/>
</dbReference>
<dbReference type="Pfam" id="PF00400">
    <property type="entry name" value="WD40"/>
    <property type="match status" value="7"/>
</dbReference>
<dbReference type="VEuPathDB" id="FungiDB:BD410DRAFT_832091"/>
<dbReference type="InterPro" id="IPR001680">
    <property type="entry name" value="WD40_rpt"/>
</dbReference>
<feature type="repeat" description="WD" evidence="3">
    <location>
        <begin position="226"/>
        <end position="267"/>
    </location>
</feature>
<evidence type="ECO:0000313" key="6">
    <source>
        <dbReference type="Proteomes" id="UP000294933"/>
    </source>
</evidence>
<feature type="repeat" description="WD" evidence="3">
    <location>
        <begin position="362"/>
        <end position="396"/>
    </location>
</feature>
<feature type="region of interest" description="Disordered" evidence="4">
    <location>
        <begin position="155"/>
        <end position="175"/>
    </location>
</feature>
<evidence type="ECO:0000256" key="2">
    <source>
        <dbReference type="ARBA" id="ARBA00022737"/>
    </source>
</evidence>
<dbReference type="InterPro" id="IPR020472">
    <property type="entry name" value="WD40_PAC1"/>
</dbReference>
<organism evidence="5 6">
    <name type="scientific">Rickenella mellea</name>
    <dbReference type="NCBI Taxonomy" id="50990"/>
    <lineage>
        <taxon>Eukaryota</taxon>
        <taxon>Fungi</taxon>
        <taxon>Dikarya</taxon>
        <taxon>Basidiomycota</taxon>
        <taxon>Agaricomycotina</taxon>
        <taxon>Agaricomycetes</taxon>
        <taxon>Hymenochaetales</taxon>
        <taxon>Rickenellaceae</taxon>
        <taxon>Rickenella</taxon>
    </lineage>
</organism>
<protein>
    <submittedName>
        <fullName evidence="5">WD40 repeat-like protein</fullName>
    </submittedName>
</protein>
<dbReference type="SMART" id="SM00320">
    <property type="entry name" value="WD40"/>
    <property type="match status" value="7"/>
</dbReference>
<keyword evidence="1 3" id="KW-0853">WD repeat</keyword>
<dbReference type="PROSITE" id="PS50294">
    <property type="entry name" value="WD_REPEATS_REGION"/>
    <property type="match status" value="5"/>
</dbReference>
<evidence type="ECO:0000256" key="4">
    <source>
        <dbReference type="SAM" id="MobiDB-lite"/>
    </source>
</evidence>
<evidence type="ECO:0000256" key="3">
    <source>
        <dbReference type="PROSITE-ProRule" id="PRU00221"/>
    </source>
</evidence>
<accession>A0A4Y7PM34</accession>
<dbReference type="STRING" id="50990.A0A4Y7PM34"/>
<dbReference type="InterPro" id="IPR036322">
    <property type="entry name" value="WD40_repeat_dom_sf"/>
</dbReference>
<dbReference type="OrthoDB" id="674604at2759"/>
<dbReference type="EMBL" id="ML170243">
    <property type="protein sequence ID" value="TDL16457.1"/>
    <property type="molecule type" value="Genomic_DNA"/>
</dbReference>
<feature type="repeat" description="WD" evidence="3">
    <location>
        <begin position="311"/>
        <end position="353"/>
    </location>
</feature>
<dbReference type="PROSITE" id="PS50082">
    <property type="entry name" value="WD_REPEATS_2"/>
    <property type="match status" value="7"/>
</dbReference>
<sequence>MSTTTIATGTYIIENVHRHNNIFLADDGNGTLVSGSSELNADPSLKLRNGRITISPAAQQNKYASCPSGFSLGSVIVSSLTASDWLVKEGRVKETYVISHVTQQLCWGVEDDIQGTPVRLYHPATGNGNQWKFRQCLASTPDEPQSVIASPTIDGSEIDSQTASSHIQPGQVDDGRPAIQNILERHAEPVYSVAYSPNGERIVSGSYDGTIRVWDVRTMNLSLKPIEAHREPVNSVAFSPDGKRLVSGSYDQTVQIWEVQSWTLALTLNGHSGSVKSVACSPDSKCTVSGSDDKTVCVWDVETGRLILGPLYGHTSGVTSVSCPTEGKLFSSCSYFDATIRVWDMETGDTIRTLTRDVPHLVWSANISPDASQIVSAGAGGIVTVWDVQSGDFIMLRGHRDSLISVTFSPDGERIVSGGYDCQIIVWDAHRGKAIGRLTGHTKCIHSVQFSPDGRWIVSGSADRTVRIWEADRLDVMTDSDMV</sequence>
<dbReference type="InterPro" id="IPR019775">
    <property type="entry name" value="WD40_repeat_CS"/>
</dbReference>
<dbReference type="AlphaFoldDB" id="A0A4Y7PM34"/>